<dbReference type="InterPro" id="IPR040511">
    <property type="entry name" value="AGS_C"/>
</dbReference>
<evidence type="ECO:0000256" key="1">
    <source>
        <dbReference type="ARBA" id="ARBA00023118"/>
    </source>
</evidence>
<organism evidence="3 4">
    <name type="scientific">Variovorax ginsengisoli</name>
    <dbReference type="NCBI Taxonomy" id="363844"/>
    <lineage>
        <taxon>Bacteria</taxon>
        <taxon>Pseudomonadati</taxon>
        <taxon>Pseudomonadota</taxon>
        <taxon>Betaproteobacteria</taxon>
        <taxon>Burkholderiales</taxon>
        <taxon>Comamonadaceae</taxon>
        <taxon>Variovorax</taxon>
    </lineage>
</organism>
<evidence type="ECO:0000259" key="2">
    <source>
        <dbReference type="Pfam" id="PF18134"/>
    </source>
</evidence>
<keyword evidence="1" id="KW-0051">Antiviral defense</keyword>
<dbReference type="PROSITE" id="PS50152">
    <property type="entry name" value="25A_SYNTH_3"/>
    <property type="match status" value="1"/>
</dbReference>
<dbReference type="Pfam" id="PF18144">
    <property type="entry name" value="SMODS"/>
    <property type="match status" value="1"/>
</dbReference>
<dbReference type="Pfam" id="PF18134">
    <property type="entry name" value="AGS_C"/>
    <property type="match status" value="1"/>
</dbReference>
<evidence type="ECO:0000313" key="3">
    <source>
        <dbReference type="EMBL" id="MDO1536313.1"/>
    </source>
</evidence>
<gene>
    <name evidence="3" type="ORF">Q2T77_28905</name>
</gene>
<dbReference type="CDD" id="cd05400">
    <property type="entry name" value="NT_2-5OAS_ClassI-CCAase"/>
    <property type="match status" value="1"/>
</dbReference>
<sequence length="433" mass="49332">MTAALFRKFRSNISVSNAGDISTSYASITTRLNKDFWDLESDSSHRRQVGSYGRGTAIHGISDLDMVFELPWETYERYRRYENNGPSQLLQAVRQSLRKRYSSTDIKGDGQVVVITFKNYVVEVLPAFRDVEADGYRFPDSNNGGSWKICKPVKEMEAVDARSVKTNRNYKHVCKMLRAWKNAHGVNMGGLLLDTLVYNFFSQTSTYDGATYASYDELMVSVFSYLGGLEHQDYWAAPGSGQRVYASGKFQSKAKKASVKCVEAKEADRESRKATLYREVFGRSFPATSETVVKAALESADRTRYTTEEFIEDKFPVDIRYDLDIDSEVMGSGIAADRLRRLAAVFPWLPVGRKLEFFVERCTVPKPYDLYWKVRNVGPEADRRGIRGQIYPDGGRERQQERTDFHGDHYVEAYVVKDDVCVARDVIDVRING</sequence>
<dbReference type="InterPro" id="IPR006116">
    <property type="entry name" value="NT_2-5OAS_ClassI-CCAase"/>
</dbReference>
<accession>A0ABT8SD02</accession>
<comment type="caution">
    <text evidence="3">The sequence shown here is derived from an EMBL/GenBank/DDBJ whole genome shotgun (WGS) entry which is preliminary data.</text>
</comment>
<dbReference type="InterPro" id="IPR043519">
    <property type="entry name" value="NT_sf"/>
</dbReference>
<evidence type="ECO:0000313" key="4">
    <source>
        <dbReference type="Proteomes" id="UP001169027"/>
    </source>
</evidence>
<dbReference type="EMBL" id="JAUKVY010000027">
    <property type="protein sequence ID" value="MDO1536313.1"/>
    <property type="molecule type" value="Genomic_DNA"/>
</dbReference>
<keyword evidence="4" id="KW-1185">Reference proteome</keyword>
<proteinExistence type="predicted"/>
<reference evidence="3" key="1">
    <citation type="submission" date="2023-06" db="EMBL/GenBank/DDBJ databases">
        <authorList>
            <person name="Jiang Y."/>
            <person name="Liu Q."/>
        </authorList>
    </citation>
    <scope>NUCLEOTIDE SEQUENCE</scope>
    <source>
        <strain evidence="3">CGMCC 1.12090</strain>
    </source>
</reference>
<protein>
    <submittedName>
        <fullName evidence="3">Nucleotidyltransferase</fullName>
    </submittedName>
</protein>
<dbReference type="SUPFAM" id="SSF81301">
    <property type="entry name" value="Nucleotidyltransferase"/>
    <property type="match status" value="1"/>
</dbReference>
<feature type="domain" description="Adenylyl/Guanylyl and SMODS C-terminal sensor" evidence="2">
    <location>
        <begin position="306"/>
        <end position="432"/>
    </location>
</feature>
<name>A0ABT8SD02_9BURK</name>
<dbReference type="Gene3D" id="3.30.460.10">
    <property type="entry name" value="Beta Polymerase, domain 2"/>
    <property type="match status" value="1"/>
</dbReference>
<dbReference type="Proteomes" id="UP001169027">
    <property type="component" value="Unassembled WGS sequence"/>
</dbReference>
<dbReference type="RefSeq" id="WP_301814320.1">
    <property type="nucleotide sequence ID" value="NZ_JAUJZH010000027.1"/>
</dbReference>